<dbReference type="FunFam" id="1.10.10.10:FF:000001">
    <property type="entry name" value="LysR family transcriptional regulator"/>
    <property type="match status" value="1"/>
</dbReference>
<proteinExistence type="inferred from homology"/>
<dbReference type="PANTHER" id="PTHR30537">
    <property type="entry name" value="HTH-TYPE TRANSCRIPTIONAL REGULATOR"/>
    <property type="match status" value="1"/>
</dbReference>
<evidence type="ECO:0000256" key="4">
    <source>
        <dbReference type="ARBA" id="ARBA00023163"/>
    </source>
</evidence>
<dbReference type="InterPro" id="IPR000847">
    <property type="entry name" value="LysR_HTH_N"/>
</dbReference>
<dbReference type="InterPro" id="IPR036388">
    <property type="entry name" value="WH-like_DNA-bd_sf"/>
</dbReference>
<dbReference type="PATRIC" id="fig|123899.6.peg.3602"/>
<evidence type="ECO:0000256" key="3">
    <source>
        <dbReference type="ARBA" id="ARBA00023125"/>
    </source>
</evidence>
<dbReference type="AlphaFoldDB" id="A0A157R389"/>
<dbReference type="SUPFAM" id="SSF46785">
    <property type="entry name" value="Winged helix' DNA-binding domain"/>
    <property type="match status" value="1"/>
</dbReference>
<sequence>MQISPIFGNQHSDELSAFIAIAETGSFAEAALRLGRHPSIMSKRMAALEGRLGIRLIARSTRRIKLTEAGLMYLERVREAARILEDAEQEMSRHASQARGVLRLALPGSLGRLWLAGPVAQFAQAHPAITVNAEYSDAYVDVIAGGFDVCIRVGALPDSSLVATRLCDHRRILCAAPAYLARYGEPDRPSALAGHRLLGHSGLKHYPALHFSRAGETEVVRAPGCFISNDGEALLQAARLGLGILGSSNWLVAQDLHQGRLRRVLADWTFDTASAIYLLRPSLKFPPQKVLAFKVWMERVFAAGPPWSREL</sequence>
<accession>A0A157R389</accession>
<name>A0A157R389_9BORD</name>
<keyword evidence="3" id="KW-0238">DNA-binding</keyword>
<keyword evidence="2" id="KW-0805">Transcription regulation</keyword>
<dbReference type="GO" id="GO:0003700">
    <property type="term" value="F:DNA-binding transcription factor activity"/>
    <property type="evidence" value="ECO:0007669"/>
    <property type="project" value="InterPro"/>
</dbReference>
<dbReference type="STRING" id="123899.SAMEA3906487_03600"/>
<dbReference type="Gene3D" id="1.10.10.10">
    <property type="entry name" value="Winged helix-like DNA-binding domain superfamily/Winged helix DNA-binding domain"/>
    <property type="match status" value="1"/>
</dbReference>
<evidence type="ECO:0000259" key="5">
    <source>
        <dbReference type="PROSITE" id="PS50931"/>
    </source>
</evidence>
<dbReference type="GO" id="GO:0043565">
    <property type="term" value="F:sequence-specific DNA binding"/>
    <property type="evidence" value="ECO:0007669"/>
    <property type="project" value="TreeGrafter"/>
</dbReference>
<evidence type="ECO:0000313" key="7">
    <source>
        <dbReference type="Proteomes" id="UP000076825"/>
    </source>
</evidence>
<dbReference type="Proteomes" id="UP000076825">
    <property type="component" value="Chromosome 1"/>
</dbReference>
<feature type="domain" description="HTH lysR-type" evidence="5">
    <location>
        <begin position="15"/>
        <end position="67"/>
    </location>
</feature>
<dbReference type="InterPro" id="IPR058163">
    <property type="entry name" value="LysR-type_TF_proteobact-type"/>
</dbReference>
<dbReference type="KEGG" id="btrm:SAMEA390648703600"/>
<dbReference type="RefSeq" id="WP_082833035.1">
    <property type="nucleotide sequence ID" value="NZ_CP016340.1"/>
</dbReference>
<dbReference type="GeneID" id="56589165"/>
<comment type="similarity">
    <text evidence="1">Belongs to the LysR transcriptional regulatory family.</text>
</comment>
<gene>
    <name evidence="6" type="primary">dmlR_15</name>
    <name evidence="6" type="ORF">SAMEA3906487_03600</name>
</gene>
<dbReference type="SUPFAM" id="SSF53850">
    <property type="entry name" value="Periplasmic binding protein-like II"/>
    <property type="match status" value="1"/>
</dbReference>
<dbReference type="Pfam" id="PF03466">
    <property type="entry name" value="LysR_substrate"/>
    <property type="match status" value="1"/>
</dbReference>
<evidence type="ECO:0000256" key="2">
    <source>
        <dbReference type="ARBA" id="ARBA00023015"/>
    </source>
</evidence>
<dbReference type="InterPro" id="IPR036390">
    <property type="entry name" value="WH_DNA-bd_sf"/>
</dbReference>
<evidence type="ECO:0000256" key="1">
    <source>
        <dbReference type="ARBA" id="ARBA00009437"/>
    </source>
</evidence>
<organism evidence="6 7">
    <name type="scientific">Bordetella trematum</name>
    <dbReference type="NCBI Taxonomy" id="123899"/>
    <lineage>
        <taxon>Bacteria</taxon>
        <taxon>Pseudomonadati</taxon>
        <taxon>Pseudomonadota</taxon>
        <taxon>Betaproteobacteria</taxon>
        <taxon>Burkholderiales</taxon>
        <taxon>Alcaligenaceae</taxon>
        <taxon>Bordetella</taxon>
    </lineage>
</organism>
<keyword evidence="7" id="KW-1185">Reference proteome</keyword>
<dbReference type="GO" id="GO:0006351">
    <property type="term" value="P:DNA-templated transcription"/>
    <property type="evidence" value="ECO:0007669"/>
    <property type="project" value="TreeGrafter"/>
</dbReference>
<dbReference type="PROSITE" id="PS50931">
    <property type="entry name" value="HTH_LYSR"/>
    <property type="match status" value="1"/>
</dbReference>
<protein>
    <submittedName>
        <fullName evidence="6">LysR family transcriptional regulator</fullName>
    </submittedName>
</protein>
<keyword evidence="4" id="KW-0804">Transcription</keyword>
<dbReference type="eggNOG" id="COG0583">
    <property type="taxonomic scope" value="Bacteria"/>
</dbReference>
<dbReference type="InterPro" id="IPR005119">
    <property type="entry name" value="LysR_subst-bd"/>
</dbReference>
<dbReference type="Gene3D" id="3.40.190.290">
    <property type="match status" value="1"/>
</dbReference>
<dbReference type="Pfam" id="PF00126">
    <property type="entry name" value="HTH_1"/>
    <property type="match status" value="1"/>
</dbReference>
<dbReference type="CDD" id="cd08422">
    <property type="entry name" value="PBP2_CrgA_like"/>
    <property type="match status" value="1"/>
</dbReference>
<evidence type="ECO:0000313" key="6">
    <source>
        <dbReference type="EMBL" id="SAI73292.1"/>
    </source>
</evidence>
<dbReference type="EMBL" id="LT546645">
    <property type="protein sequence ID" value="SAI73292.1"/>
    <property type="molecule type" value="Genomic_DNA"/>
</dbReference>
<reference evidence="6 7" key="1">
    <citation type="submission" date="2016-04" db="EMBL/GenBank/DDBJ databases">
        <authorList>
            <consortium name="Pathogen Informatics"/>
        </authorList>
    </citation>
    <scope>NUCLEOTIDE SEQUENCE [LARGE SCALE GENOMIC DNA]</scope>
    <source>
        <strain evidence="6 7">H044680328</strain>
    </source>
</reference>
<dbReference type="PANTHER" id="PTHR30537:SF5">
    <property type="entry name" value="HTH-TYPE TRANSCRIPTIONAL ACTIVATOR TTDR-RELATED"/>
    <property type="match status" value="1"/>
</dbReference>